<dbReference type="SUPFAM" id="SSF49879">
    <property type="entry name" value="SMAD/FHA domain"/>
    <property type="match status" value="1"/>
</dbReference>
<keyword evidence="3" id="KW-1185">Reference proteome</keyword>
<dbReference type="Proteomes" id="UP001251528">
    <property type="component" value="Unassembled WGS sequence"/>
</dbReference>
<feature type="compositionally biased region" description="Basic residues" evidence="1">
    <location>
        <begin position="187"/>
        <end position="203"/>
    </location>
</feature>
<dbReference type="AlphaFoldDB" id="A0AAJ0CNC3"/>
<protein>
    <recommendedName>
        <fullName evidence="4">FHA domain-containing protein</fullName>
    </recommendedName>
</protein>
<proteinExistence type="predicted"/>
<comment type="caution">
    <text evidence="2">The sequence shown here is derived from an EMBL/GenBank/DDBJ whole genome shotgun (WGS) entry which is preliminary data.</text>
</comment>
<feature type="compositionally biased region" description="Basic and acidic residues" evidence="1">
    <location>
        <begin position="160"/>
        <end position="170"/>
    </location>
</feature>
<feature type="region of interest" description="Disordered" evidence="1">
    <location>
        <begin position="104"/>
        <end position="130"/>
    </location>
</feature>
<name>A0AAJ0CNC3_9HYPO</name>
<evidence type="ECO:0008006" key="4">
    <source>
        <dbReference type="Google" id="ProtNLM"/>
    </source>
</evidence>
<organism evidence="2 3">
    <name type="scientific">Conoideocrella luteorostrata</name>
    <dbReference type="NCBI Taxonomy" id="1105319"/>
    <lineage>
        <taxon>Eukaryota</taxon>
        <taxon>Fungi</taxon>
        <taxon>Dikarya</taxon>
        <taxon>Ascomycota</taxon>
        <taxon>Pezizomycotina</taxon>
        <taxon>Sordariomycetes</taxon>
        <taxon>Hypocreomycetidae</taxon>
        <taxon>Hypocreales</taxon>
        <taxon>Clavicipitaceae</taxon>
        <taxon>Conoideocrella</taxon>
    </lineage>
</organism>
<sequence length="203" mass="22538">MDELDCDDVILWLLPYKSRGFDGAAFATSMPQNKSRFVAARPDVPNYGARTSVGVVGGCVANADLSFQDIPGISKYHFAITIDDQDRSIARDLGSRGRTKVTYNEEEGERLSNFDWPPEGPSIANGKPPILTLTDLVPARLMETHMSLQRDTAKSKKRKQPDERPSEPQSKRTTRRGGGNAVSGMPHPRRNTRRSTRHTSVKD</sequence>
<accession>A0AAJ0CNC3</accession>
<gene>
    <name evidence="2" type="ORF">QQS21_006129</name>
</gene>
<reference evidence="2" key="1">
    <citation type="submission" date="2023-06" db="EMBL/GenBank/DDBJ databases">
        <title>Conoideocrella luteorostrata (Hypocreales: Clavicipitaceae), a potential biocontrol fungus for elongate hemlock scale in United States Christmas tree production areas.</title>
        <authorList>
            <person name="Barrett H."/>
            <person name="Lovett B."/>
            <person name="Macias A.M."/>
            <person name="Stajich J.E."/>
            <person name="Kasson M.T."/>
        </authorList>
    </citation>
    <scope>NUCLEOTIDE SEQUENCE</scope>
    <source>
        <strain evidence="2">ARSEF 14590</strain>
    </source>
</reference>
<evidence type="ECO:0000313" key="2">
    <source>
        <dbReference type="EMBL" id="KAK2596800.1"/>
    </source>
</evidence>
<dbReference type="EMBL" id="JASWJB010000109">
    <property type="protein sequence ID" value="KAK2596800.1"/>
    <property type="molecule type" value="Genomic_DNA"/>
</dbReference>
<evidence type="ECO:0000256" key="1">
    <source>
        <dbReference type="SAM" id="MobiDB-lite"/>
    </source>
</evidence>
<dbReference type="InterPro" id="IPR008984">
    <property type="entry name" value="SMAD_FHA_dom_sf"/>
</dbReference>
<feature type="region of interest" description="Disordered" evidence="1">
    <location>
        <begin position="147"/>
        <end position="203"/>
    </location>
</feature>
<evidence type="ECO:0000313" key="3">
    <source>
        <dbReference type="Proteomes" id="UP001251528"/>
    </source>
</evidence>